<evidence type="ECO:0000256" key="2">
    <source>
        <dbReference type="ARBA" id="ARBA00007371"/>
    </source>
</evidence>
<dbReference type="InterPro" id="IPR050544">
    <property type="entry name" value="Beta-defensin"/>
</dbReference>
<reference evidence="10" key="1">
    <citation type="journal article" date="2008" name="BMC Evol. Biol.">
        <title>Directional and balancing selection in human beta-defensins.</title>
        <authorList>
            <person name="Hollox E.J."/>
            <person name="Armour J.A."/>
        </authorList>
    </citation>
    <scope>NUCLEOTIDE SEQUENCE</scope>
</reference>
<dbReference type="PANTHER" id="PTHR15001:SF3">
    <property type="entry name" value="BETA-DEFENSIN 123"/>
    <property type="match status" value="1"/>
</dbReference>
<evidence type="ECO:0000256" key="1">
    <source>
        <dbReference type="ARBA" id="ARBA00004613"/>
    </source>
</evidence>
<keyword evidence="4" id="KW-0929">Antimicrobial</keyword>
<protein>
    <submittedName>
        <fullName evidence="10">Beta defensin 126</fullName>
    </submittedName>
</protein>
<dbReference type="GO" id="GO:0042742">
    <property type="term" value="P:defense response to bacterium"/>
    <property type="evidence" value="ECO:0007669"/>
    <property type="project" value="UniProtKB-KW"/>
</dbReference>
<proteinExistence type="inferred from homology"/>
<dbReference type="PANTHER" id="PTHR15001">
    <property type="entry name" value="BETA-DEFENSIN 123-RELATED"/>
    <property type="match status" value="1"/>
</dbReference>
<evidence type="ECO:0000256" key="8">
    <source>
        <dbReference type="ARBA" id="ARBA00023157"/>
    </source>
</evidence>
<dbReference type="GO" id="GO:0005576">
    <property type="term" value="C:extracellular region"/>
    <property type="evidence" value="ECO:0007669"/>
    <property type="project" value="UniProtKB-SubCell"/>
</dbReference>
<evidence type="ECO:0000256" key="3">
    <source>
        <dbReference type="ARBA" id="ARBA00022525"/>
    </source>
</evidence>
<sequence length="135" mass="14683">MKSLLFTLAVFMLLAQLVSGNLYVKRCLNDIGICKKTCKPEEVRSEHGWVMCGKRKACCVPADKRSAYPSFCVHSKTTKTSTVTARATATTATTATAATPLMISNGLISLMSYDGRYPCFSHYLNIPASVSCSRS</sequence>
<keyword evidence="7" id="KW-0044">Antibiotic</keyword>
<keyword evidence="6" id="KW-0211">Defensin</keyword>
<dbReference type="EMBL" id="AM410151">
    <property type="protein sequence ID" value="CAL68961.1"/>
    <property type="molecule type" value="Genomic_DNA"/>
</dbReference>
<evidence type="ECO:0000256" key="6">
    <source>
        <dbReference type="ARBA" id="ARBA00022940"/>
    </source>
</evidence>
<name>A4H246_MACFA</name>
<feature type="chain" id="PRO_5032780766" evidence="9">
    <location>
        <begin position="21"/>
        <end position="135"/>
    </location>
</feature>
<evidence type="ECO:0000313" key="10">
    <source>
        <dbReference type="EMBL" id="CAL68961.1"/>
    </source>
</evidence>
<evidence type="ECO:0000256" key="5">
    <source>
        <dbReference type="ARBA" id="ARBA00022729"/>
    </source>
</evidence>
<comment type="subcellular location">
    <subcellularLocation>
        <location evidence="1">Secreted</location>
    </subcellularLocation>
</comment>
<organism evidence="10">
    <name type="scientific">Macaca fascicularis</name>
    <name type="common">Crab-eating macaque</name>
    <name type="synonym">Cynomolgus monkey</name>
    <dbReference type="NCBI Taxonomy" id="9541"/>
    <lineage>
        <taxon>Eukaryota</taxon>
        <taxon>Metazoa</taxon>
        <taxon>Chordata</taxon>
        <taxon>Craniata</taxon>
        <taxon>Vertebrata</taxon>
        <taxon>Euteleostomi</taxon>
        <taxon>Mammalia</taxon>
        <taxon>Eutheria</taxon>
        <taxon>Euarchontoglires</taxon>
        <taxon>Primates</taxon>
        <taxon>Haplorrhini</taxon>
        <taxon>Catarrhini</taxon>
        <taxon>Cercopithecidae</taxon>
        <taxon>Cercopithecinae</taxon>
        <taxon>Macaca</taxon>
    </lineage>
</organism>
<gene>
    <name evidence="10" type="primary">defb126</name>
</gene>
<comment type="similarity">
    <text evidence="2">Belongs to the beta-defensin family.</text>
</comment>
<evidence type="ECO:0000256" key="9">
    <source>
        <dbReference type="SAM" id="SignalP"/>
    </source>
</evidence>
<keyword evidence="3" id="KW-0964">Secreted</keyword>
<feature type="signal peptide" evidence="9">
    <location>
        <begin position="1"/>
        <end position="20"/>
    </location>
</feature>
<accession>A4H246</accession>
<dbReference type="AlphaFoldDB" id="A4H246"/>
<keyword evidence="5 9" id="KW-0732">Signal</keyword>
<evidence type="ECO:0000256" key="7">
    <source>
        <dbReference type="ARBA" id="ARBA00023022"/>
    </source>
</evidence>
<evidence type="ECO:0000256" key="4">
    <source>
        <dbReference type="ARBA" id="ARBA00022529"/>
    </source>
</evidence>
<keyword evidence="8" id="KW-1015">Disulfide bond</keyword>